<dbReference type="Proteomes" id="UP000199632">
    <property type="component" value="Unassembled WGS sequence"/>
</dbReference>
<sequence>MLSAGFTSWEGHLGGLLVGGAVAAGLAYAPQQRRVATHVATNTAMTVLLLGLVVMKSLQLTGAI</sequence>
<keyword evidence="1" id="KW-0812">Transmembrane</keyword>
<evidence type="ECO:0000313" key="3">
    <source>
        <dbReference type="Proteomes" id="UP000199632"/>
    </source>
</evidence>
<dbReference type="RefSeq" id="WP_090799882.1">
    <property type="nucleotide sequence ID" value="NZ_BOND01000001.1"/>
</dbReference>
<dbReference type="EMBL" id="FNQB01000003">
    <property type="protein sequence ID" value="SDZ50680.1"/>
    <property type="molecule type" value="Genomic_DNA"/>
</dbReference>
<name>A0A1H3TKP9_9ACTN</name>
<feature type="transmembrane region" description="Helical" evidence="1">
    <location>
        <begin position="35"/>
        <end position="55"/>
    </location>
</feature>
<protein>
    <recommendedName>
        <fullName evidence="4">Rhomboid family protein</fullName>
    </recommendedName>
</protein>
<evidence type="ECO:0008006" key="4">
    <source>
        <dbReference type="Google" id="ProtNLM"/>
    </source>
</evidence>
<reference evidence="3" key="1">
    <citation type="submission" date="2016-10" db="EMBL/GenBank/DDBJ databases">
        <authorList>
            <person name="Varghese N."/>
            <person name="Submissions S."/>
        </authorList>
    </citation>
    <scope>NUCLEOTIDE SEQUENCE [LARGE SCALE GENOMIC DNA]</scope>
    <source>
        <strain evidence="3">DSM 44718</strain>
    </source>
</reference>
<dbReference type="AlphaFoldDB" id="A0A1H3TKP9"/>
<dbReference type="STRING" id="137265.SAMN05421684_5946"/>
<evidence type="ECO:0000256" key="1">
    <source>
        <dbReference type="SAM" id="Phobius"/>
    </source>
</evidence>
<keyword evidence="1" id="KW-1133">Transmembrane helix</keyword>
<proteinExistence type="predicted"/>
<keyword evidence="3" id="KW-1185">Reference proteome</keyword>
<gene>
    <name evidence="2" type="ORF">SAMN05421684_5946</name>
</gene>
<keyword evidence="1" id="KW-0472">Membrane</keyword>
<accession>A0A1H3TKP9</accession>
<evidence type="ECO:0000313" key="2">
    <source>
        <dbReference type="EMBL" id="SDZ50680.1"/>
    </source>
</evidence>
<organism evidence="2 3">
    <name type="scientific">Asanoa ishikariensis</name>
    <dbReference type="NCBI Taxonomy" id="137265"/>
    <lineage>
        <taxon>Bacteria</taxon>
        <taxon>Bacillati</taxon>
        <taxon>Actinomycetota</taxon>
        <taxon>Actinomycetes</taxon>
        <taxon>Micromonosporales</taxon>
        <taxon>Micromonosporaceae</taxon>
        <taxon>Asanoa</taxon>
    </lineage>
</organism>
<feature type="transmembrane region" description="Helical" evidence="1">
    <location>
        <begin position="12"/>
        <end position="29"/>
    </location>
</feature>